<protein>
    <submittedName>
        <fullName evidence="1">Uncharacterized protein</fullName>
    </submittedName>
</protein>
<reference evidence="1 2" key="1">
    <citation type="submission" date="2021-11" db="EMBL/GenBank/DDBJ databases">
        <title>Black yeast isolated from Biological Soil Crust.</title>
        <authorList>
            <person name="Kurbessoian T."/>
        </authorList>
    </citation>
    <scope>NUCLEOTIDE SEQUENCE [LARGE SCALE GENOMIC DNA]</scope>
    <source>
        <strain evidence="1 2">CCFEE 5522</strain>
    </source>
</reference>
<sequence>MSACTTQRMARDTLADKMEYAIGGTEDSMKLMKLTDTTRQTRDGLGGRRRATGAIDEVAPVCGVFQFFMLAPELRDKIYENALQYKRKFKSQHSARLRGRRVAELSLLLVSRQFRQEYLERAEQKTCLVIVDRDHYHGGMLQLPTPIKCARKLELHLALACDEPDHTVGRCRILPELRMHRKWIVDLCEQMKHLDSVTINVLIDPHALVADCEQGLLNEQYRFSNLETVASVEVYHCDYFVGANTNAISGSGGGKTPSSNWNFTKPRKLIMTLSPESGYLQRVCEEATAVEEGAT</sequence>
<comment type="caution">
    <text evidence="1">The sequence shown here is derived from an EMBL/GenBank/DDBJ whole genome shotgun (WGS) entry which is preliminary data.</text>
</comment>
<dbReference type="Proteomes" id="UP001324427">
    <property type="component" value="Unassembled WGS sequence"/>
</dbReference>
<accession>A0AAV9JXI2</accession>
<name>A0AAV9JXI2_9PEZI</name>
<evidence type="ECO:0000313" key="1">
    <source>
        <dbReference type="EMBL" id="KAK4550328.1"/>
    </source>
</evidence>
<gene>
    <name evidence="1" type="ORF">LTR36_003295</name>
</gene>
<keyword evidence="2" id="KW-1185">Reference proteome</keyword>
<dbReference type="EMBL" id="JAVFHQ010000002">
    <property type="protein sequence ID" value="KAK4550328.1"/>
    <property type="molecule type" value="Genomic_DNA"/>
</dbReference>
<evidence type="ECO:0000313" key="2">
    <source>
        <dbReference type="Proteomes" id="UP001324427"/>
    </source>
</evidence>
<dbReference type="AlphaFoldDB" id="A0AAV9JXI2"/>
<organism evidence="1 2">
    <name type="scientific">Oleoguttula mirabilis</name>
    <dbReference type="NCBI Taxonomy" id="1507867"/>
    <lineage>
        <taxon>Eukaryota</taxon>
        <taxon>Fungi</taxon>
        <taxon>Dikarya</taxon>
        <taxon>Ascomycota</taxon>
        <taxon>Pezizomycotina</taxon>
        <taxon>Dothideomycetes</taxon>
        <taxon>Dothideomycetidae</taxon>
        <taxon>Mycosphaerellales</taxon>
        <taxon>Teratosphaeriaceae</taxon>
        <taxon>Oleoguttula</taxon>
    </lineage>
</organism>
<proteinExistence type="predicted"/>